<keyword evidence="2 4" id="KW-0863">Zinc-finger</keyword>
<evidence type="ECO:0000256" key="4">
    <source>
        <dbReference type="PROSITE-ProRule" id="PRU00175"/>
    </source>
</evidence>
<dbReference type="AlphaFoldDB" id="A0A835R5H8"/>
<dbReference type="PROSITE" id="PS50089">
    <property type="entry name" value="ZF_RING_2"/>
    <property type="match status" value="1"/>
</dbReference>
<accession>A0A835R5H8</accession>
<evidence type="ECO:0000313" key="8">
    <source>
        <dbReference type="Proteomes" id="UP000636800"/>
    </source>
</evidence>
<dbReference type="InterPro" id="IPR042755">
    <property type="entry name" value="COP1"/>
</dbReference>
<dbReference type="GO" id="GO:0043161">
    <property type="term" value="P:proteasome-mediated ubiquitin-dependent protein catabolic process"/>
    <property type="evidence" value="ECO:0007669"/>
    <property type="project" value="TreeGrafter"/>
</dbReference>
<feature type="domain" description="RING-type" evidence="5">
    <location>
        <begin position="60"/>
        <end position="98"/>
    </location>
</feature>
<dbReference type="Pfam" id="PF13923">
    <property type="entry name" value="zf-C3HC4_2"/>
    <property type="match status" value="1"/>
</dbReference>
<dbReference type="PROSITE" id="PS00518">
    <property type="entry name" value="ZF_RING_1"/>
    <property type="match status" value="1"/>
</dbReference>
<dbReference type="InterPro" id="IPR017907">
    <property type="entry name" value="Znf_RING_CS"/>
</dbReference>
<dbReference type="Proteomes" id="UP000636800">
    <property type="component" value="Chromosome 5"/>
</dbReference>
<evidence type="ECO:0000313" key="7">
    <source>
        <dbReference type="EMBL" id="KAG0482549.1"/>
    </source>
</evidence>
<dbReference type="EMBL" id="JADCNM010000005">
    <property type="protein sequence ID" value="KAG0482549.1"/>
    <property type="molecule type" value="Genomic_DNA"/>
</dbReference>
<reference evidence="8 9" key="1">
    <citation type="journal article" date="2020" name="Nat. Food">
        <title>A phased Vanilla planifolia genome enables genetic improvement of flavour and production.</title>
        <authorList>
            <person name="Hasing T."/>
            <person name="Tang H."/>
            <person name="Brym M."/>
            <person name="Khazi F."/>
            <person name="Huang T."/>
            <person name="Chambers A.H."/>
        </authorList>
    </citation>
    <scope>NUCLEOTIDE SEQUENCE [LARGE SCALE GENOMIC DNA]</scope>
    <source>
        <tissue evidence="7">Leaf</tissue>
    </source>
</reference>
<keyword evidence="1" id="KW-0479">Metal-binding</keyword>
<evidence type="ECO:0000259" key="5">
    <source>
        <dbReference type="PROSITE" id="PS50089"/>
    </source>
</evidence>
<dbReference type="GO" id="GO:0061630">
    <property type="term" value="F:ubiquitin protein ligase activity"/>
    <property type="evidence" value="ECO:0007669"/>
    <property type="project" value="InterPro"/>
</dbReference>
<evidence type="ECO:0000313" key="9">
    <source>
        <dbReference type="Proteomes" id="UP000639772"/>
    </source>
</evidence>
<dbReference type="InterPro" id="IPR013083">
    <property type="entry name" value="Znf_RING/FYVE/PHD"/>
</dbReference>
<evidence type="ECO:0000256" key="1">
    <source>
        <dbReference type="ARBA" id="ARBA00022723"/>
    </source>
</evidence>
<dbReference type="PANTHER" id="PTHR44080:SF1">
    <property type="entry name" value="E3 UBIQUITIN-PROTEIN LIGASE COP1"/>
    <property type="match status" value="1"/>
</dbReference>
<keyword evidence="8" id="KW-1185">Reference proteome</keyword>
<dbReference type="OrthoDB" id="783980at2759"/>
<dbReference type="InterPro" id="IPR001841">
    <property type="entry name" value="Znf_RING"/>
</dbReference>
<evidence type="ECO:0000256" key="3">
    <source>
        <dbReference type="ARBA" id="ARBA00022833"/>
    </source>
</evidence>
<organism evidence="7 9">
    <name type="scientific">Vanilla planifolia</name>
    <name type="common">Vanilla</name>
    <dbReference type="NCBI Taxonomy" id="51239"/>
    <lineage>
        <taxon>Eukaryota</taxon>
        <taxon>Viridiplantae</taxon>
        <taxon>Streptophyta</taxon>
        <taxon>Embryophyta</taxon>
        <taxon>Tracheophyta</taxon>
        <taxon>Spermatophyta</taxon>
        <taxon>Magnoliopsida</taxon>
        <taxon>Liliopsida</taxon>
        <taxon>Asparagales</taxon>
        <taxon>Orchidaceae</taxon>
        <taxon>Vanilloideae</taxon>
        <taxon>Vanilleae</taxon>
        <taxon>Vanilla</taxon>
    </lineage>
</organism>
<protein>
    <recommendedName>
        <fullName evidence="5">RING-type domain-containing protein</fullName>
    </recommendedName>
</protein>
<name>A0A835R5H8_VANPL</name>
<gene>
    <name evidence="7" type="ORF">HPP92_010633</name>
    <name evidence="6" type="ORF">HPP92_010887</name>
</gene>
<dbReference type="Proteomes" id="UP000639772">
    <property type="component" value="Unassembled WGS sequence"/>
</dbReference>
<dbReference type="EMBL" id="JADCNL010000005">
    <property type="protein sequence ID" value="KAG0480029.1"/>
    <property type="molecule type" value="Genomic_DNA"/>
</dbReference>
<sequence>MAEASSGPLVPSVKSESRLSQFPPLTLSVPAAAVSMSVTTEAAAVTTMGEELELDKDLLCPICMGMIKDAFLTACGHSFCYMCIVTHLQNKSDCPSCSQYLTKNLLYPNFLLNKLLKKASARQIAKTASPVDRLRVALQQKDCVISVKELDGLLSLLVRKNRRWSNRRLRLTCRFCLTFCIVSGNKS</sequence>
<keyword evidence="3" id="KW-0862">Zinc</keyword>
<dbReference type="Gene3D" id="3.30.40.10">
    <property type="entry name" value="Zinc/RING finger domain, C3HC4 (zinc finger)"/>
    <property type="match status" value="1"/>
</dbReference>
<evidence type="ECO:0000313" key="6">
    <source>
        <dbReference type="EMBL" id="KAG0480029.1"/>
    </source>
</evidence>
<dbReference type="PANTHER" id="PTHR44080">
    <property type="entry name" value="E3 UBIQUITIN-PROTEIN LIGASE COP1"/>
    <property type="match status" value="1"/>
</dbReference>
<proteinExistence type="predicted"/>
<dbReference type="SMART" id="SM00184">
    <property type="entry name" value="RING"/>
    <property type="match status" value="1"/>
</dbReference>
<dbReference type="CDD" id="cd16504">
    <property type="entry name" value="RING-HC_COP1"/>
    <property type="match status" value="1"/>
</dbReference>
<dbReference type="GO" id="GO:0008270">
    <property type="term" value="F:zinc ion binding"/>
    <property type="evidence" value="ECO:0007669"/>
    <property type="project" value="UniProtKB-KW"/>
</dbReference>
<dbReference type="SUPFAM" id="SSF57850">
    <property type="entry name" value="RING/U-box"/>
    <property type="match status" value="1"/>
</dbReference>
<evidence type="ECO:0000256" key="2">
    <source>
        <dbReference type="ARBA" id="ARBA00022771"/>
    </source>
</evidence>
<comment type="caution">
    <text evidence="7">The sequence shown here is derived from an EMBL/GenBank/DDBJ whole genome shotgun (WGS) entry which is preliminary data.</text>
</comment>